<evidence type="ECO:0000313" key="5">
    <source>
        <dbReference type="EMBL" id="KAG2380178.1"/>
    </source>
</evidence>
<dbReference type="AlphaFoldDB" id="A0A8T0JPK1"/>
<dbReference type="PANTHER" id="PTHR12665">
    <property type="entry name" value="ORMDL PROTEINS"/>
    <property type="match status" value="1"/>
</dbReference>
<comment type="subcellular location">
    <subcellularLocation>
        <location evidence="1">Membrane</location>
        <topology evidence="1">Multi-pass membrane protein</topology>
    </subcellularLocation>
</comment>
<proteinExistence type="predicted"/>
<reference evidence="5 6" key="1">
    <citation type="submission" date="2020-05" db="EMBL/GenBank/DDBJ databases">
        <title>Vigna angularis (adzuki bean) Var. LongXiaoDou No. 4 denovo assembly.</title>
        <authorList>
            <person name="Xiang H."/>
        </authorList>
    </citation>
    <scope>NUCLEOTIDE SEQUENCE [LARGE SCALE GENOMIC DNA]</scope>
    <source>
        <tissue evidence="5">Leaf</tissue>
    </source>
</reference>
<keyword evidence="3" id="KW-1133">Transmembrane helix</keyword>
<sequence>MLVDMILASAIGLHVCSFDVIRILAETVLSIEEKSTAQVGGAENHKMSPVENMVVSYLRMFDPEKEKNQVGEIVLTSIEVNTVEYHLRYLIASHTTDYQNPMLFFNTVAVIVLVVAKFPHMHKVRIFGINADK</sequence>
<evidence type="ECO:0000256" key="3">
    <source>
        <dbReference type="ARBA" id="ARBA00022989"/>
    </source>
</evidence>
<dbReference type="Pfam" id="PF04061">
    <property type="entry name" value="ORMDL"/>
    <property type="match status" value="1"/>
</dbReference>
<keyword evidence="4" id="KW-0472">Membrane</keyword>
<name>A0A8T0JPK1_PHAAN</name>
<dbReference type="EMBL" id="JABFOF010000009">
    <property type="protein sequence ID" value="KAG2380178.1"/>
    <property type="molecule type" value="Genomic_DNA"/>
</dbReference>
<keyword evidence="2" id="KW-0812">Transmembrane</keyword>
<gene>
    <name evidence="5" type="ORF">HKW66_Vig0169570</name>
</gene>
<organism evidence="5 6">
    <name type="scientific">Phaseolus angularis</name>
    <name type="common">Azuki bean</name>
    <name type="synonym">Vigna angularis</name>
    <dbReference type="NCBI Taxonomy" id="3914"/>
    <lineage>
        <taxon>Eukaryota</taxon>
        <taxon>Viridiplantae</taxon>
        <taxon>Streptophyta</taxon>
        <taxon>Embryophyta</taxon>
        <taxon>Tracheophyta</taxon>
        <taxon>Spermatophyta</taxon>
        <taxon>Magnoliopsida</taxon>
        <taxon>eudicotyledons</taxon>
        <taxon>Gunneridae</taxon>
        <taxon>Pentapetalae</taxon>
        <taxon>rosids</taxon>
        <taxon>fabids</taxon>
        <taxon>Fabales</taxon>
        <taxon>Fabaceae</taxon>
        <taxon>Papilionoideae</taxon>
        <taxon>50 kb inversion clade</taxon>
        <taxon>NPAAA clade</taxon>
        <taxon>indigoferoid/millettioid clade</taxon>
        <taxon>Phaseoleae</taxon>
        <taxon>Vigna</taxon>
    </lineage>
</organism>
<accession>A0A8T0JPK1</accession>
<evidence type="ECO:0000313" key="6">
    <source>
        <dbReference type="Proteomes" id="UP000743370"/>
    </source>
</evidence>
<dbReference type="Proteomes" id="UP000743370">
    <property type="component" value="Unassembled WGS sequence"/>
</dbReference>
<dbReference type="InterPro" id="IPR007203">
    <property type="entry name" value="ORMDL"/>
</dbReference>
<evidence type="ECO:0000256" key="4">
    <source>
        <dbReference type="ARBA" id="ARBA00023136"/>
    </source>
</evidence>
<evidence type="ECO:0000256" key="1">
    <source>
        <dbReference type="ARBA" id="ARBA00004141"/>
    </source>
</evidence>
<dbReference type="GO" id="GO:0005789">
    <property type="term" value="C:endoplasmic reticulum membrane"/>
    <property type="evidence" value="ECO:0007669"/>
    <property type="project" value="InterPro"/>
</dbReference>
<comment type="caution">
    <text evidence="5">The sequence shown here is derived from an EMBL/GenBank/DDBJ whole genome shotgun (WGS) entry which is preliminary data.</text>
</comment>
<evidence type="ECO:0000256" key="2">
    <source>
        <dbReference type="ARBA" id="ARBA00022692"/>
    </source>
</evidence>
<protein>
    <submittedName>
        <fullName evidence="5">Uncharacterized protein</fullName>
    </submittedName>
</protein>